<organism evidence="1 2">
    <name type="scientific">Flavobacterium soyae</name>
    <dbReference type="NCBI Taxonomy" id="2903098"/>
    <lineage>
        <taxon>Bacteria</taxon>
        <taxon>Pseudomonadati</taxon>
        <taxon>Bacteroidota</taxon>
        <taxon>Flavobacteriia</taxon>
        <taxon>Flavobacteriales</taxon>
        <taxon>Flavobacteriaceae</taxon>
        <taxon>Flavobacterium</taxon>
    </lineage>
</organism>
<evidence type="ECO:0000313" key="2">
    <source>
        <dbReference type="Proteomes" id="UP001623852"/>
    </source>
</evidence>
<proteinExistence type="predicted"/>
<accession>A0ABZ2U9F1</accession>
<evidence type="ECO:0008006" key="3">
    <source>
        <dbReference type="Google" id="ProtNLM"/>
    </source>
</evidence>
<gene>
    <name evidence="1" type="ORF">AABD74_11995</name>
</gene>
<dbReference type="RefSeq" id="WP_406843019.1">
    <property type="nucleotide sequence ID" value="NZ_CP150845.1"/>
</dbReference>
<protein>
    <recommendedName>
        <fullName evidence="3">DUF4595 domain-containing protein</fullName>
    </recommendedName>
</protein>
<dbReference type="PROSITE" id="PS51257">
    <property type="entry name" value="PROKAR_LIPOPROTEIN"/>
    <property type="match status" value="1"/>
</dbReference>
<keyword evidence="2" id="KW-1185">Reference proteome</keyword>
<name>A0ABZ2U9F1_9FLAO</name>
<reference evidence="1 2" key="1">
    <citation type="submission" date="2024-03" db="EMBL/GenBank/DDBJ databases">
        <title>Flavobacterium soyae.</title>
        <authorList>
            <person name="Zheng W."/>
        </authorList>
    </citation>
    <scope>NUCLEOTIDE SEQUENCE [LARGE SCALE GENOMIC DNA]</scope>
    <source>
        <strain evidence="1 2">55</strain>
    </source>
</reference>
<dbReference type="Proteomes" id="UP001623852">
    <property type="component" value="Chromosome"/>
</dbReference>
<evidence type="ECO:0000313" key="1">
    <source>
        <dbReference type="EMBL" id="WYZ17880.1"/>
    </source>
</evidence>
<sequence>MRKFYYYLLLTFIITGCDNKEELSSKSQSGKNPTQTYIINGDILYEAEITDGSKPKKPIFIYDIPEKRIDNKKTTNKLSDGTMVFDFSYGIANKTNSGCTVDIYSNSSGTYYTNYGVYGYNPYPYNPVTNQYLIRGYGKPYHNYYYNSLILQTSNKNNKGLTPRNNIIINDNLAKSSAMSIEYKFKPNITYEISLKTFFNDNRKLVENKQSEGFPTVNVHLSDSPLLSTIEKTCENDIIRIASLVNYTKSYTLEDNIIKDRIITYKFSPTEEKNALIISLVPKLGEDRSIEVPKSNYTMVLSTVTIKELPFDPSINSSGGRR</sequence>
<dbReference type="EMBL" id="CP150845">
    <property type="protein sequence ID" value="WYZ17880.1"/>
    <property type="molecule type" value="Genomic_DNA"/>
</dbReference>